<protein>
    <submittedName>
        <fullName evidence="2">Hydrolase of the HAD superfamily</fullName>
    </submittedName>
</protein>
<organism evidence="2 3">
    <name type="scientific">Caulobacter rhizosphaerae</name>
    <dbReference type="NCBI Taxonomy" id="2010972"/>
    <lineage>
        <taxon>Bacteria</taxon>
        <taxon>Pseudomonadati</taxon>
        <taxon>Pseudomonadota</taxon>
        <taxon>Alphaproteobacteria</taxon>
        <taxon>Caulobacterales</taxon>
        <taxon>Caulobacteraceae</taxon>
        <taxon>Caulobacter</taxon>
    </lineage>
</organism>
<dbReference type="RefSeq" id="WP_056758870.1">
    <property type="nucleotide sequence ID" value="NZ_BMLD01000007.1"/>
</dbReference>
<dbReference type="Proteomes" id="UP001262754">
    <property type="component" value="Unassembled WGS sequence"/>
</dbReference>
<sequence>MPVTTVGIDADDTLWHNETLFRLTHKRFVELLAPYGDEAQIDARLAETEKRNLRLYGYGAKGFTLSMIETAMDLTDSQVSIGVIRQILAAGREMLTEPVEPLPGVEKALAQLSQRYRLVLITKGDLLHQEQKLAGSGLGDLFAAVEIVSEKDADTYRRVFARHGSGPQQAVMAGNSVKSDIIPALDAGAWAALIPYPLVWAHEAAAAPKDHARYAELGSISELPAWVDGLA</sequence>
<dbReference type="Pfam" id="PF00702">
    <property type="entry name" value="Hydrolase"/>
    <property type="match status" value="1"/>
</dbReference>
<evidence type="ECO:0000313" key="3">
    <source>
        <dbReference type="Proteomes" id="UP001262754"/>
    </source>
</evidence>
<dbReference type="GO" id="GO:0016787">
    <property type="term" value="F:hydrolase activity"/>
    <property type="evidence" value="ECO:0007669"/>
    <property type="project" value="UniProtKB-KW"/>
</dbReference>
<dbReference type="InterPro" id="IPR023198">
    <property type="entry name" value="PGP-like_dom2"/>
</dbReference>
<evidence type="ECO:0000313" key="2">
    <source>
        <dbReference type="EMBL" id="MDR6529754.1"/>
    </source>
</evidence>
<proteinExistence type="predicted"/>
<dbReference type="Gene3D" id="1.10.150.240">
    <property type="entry name" value="Putative phosphatase, domain 2"/>
    <property type="match status" value="1"/>
</dbReference>
<dbReference type="Gene3D" id="3.40.50.1000">
    <property type="entry name" value="HAD superfamily/HAD-like"/>
    <property type="match status" value="1"/>
</dbReference>
<keyword evidence="1 2" id="KW-0378">Hydrolase</keyword>
<dbReference type="InterPro" id="IPR023214">
    <property type="entry name" value="HAD_sf"/>
</dbReference>
<dbReference type="PANTHER" id="PTHR43316">
    <property type="entry name" value="HYDROLASE, HALOACID DELAHOGENASE-RELATED"/>
    <property type="match status" value="1"/>
</dbReference>
<dbReference type="PANTHER" id="PTHR43316:SF8">
    <property type="entry name" value="HAD FAMILY HYDROLASE"/>
    <property type="match status" value="1"/>
</dbReference>
<keyword evidence="3" id="KW-1185">Reference proteome</keyword>
<accession>A0ABU1MU84</accession>
<dbReference type="InterPro" id="IPR051540">
    <property type="entry name" value="S-2-haloacid_dehalogenase"/>
</dbReference>
<dbReference type="SUPFAM" id="SSF56784">
    <property type="entry name" value="HAD-like"/>
    <property type="match status" value="1"/>
</dbReference>
<comment type="caution">
    <text evidence="2">The sequence shown here is derived from an EMBL/GenBank/DDBJ whole genome shotgun (WGS) entry which is preliminary data.</text>
</comment>
<dbReference type="EMBL" id="JAVDRL010000002">
    <property type="protein sequence ID" value="MDR6529754.1"/>
    <property type="molecule type" value="Genomic_DNA"/>
</dbReference>
<dbReference type="InterPro" id="IPR036412">
    <property type="entry name" value="HAD-like_sf"/>
</dbReference>
<evidence type="ECO:0000256" key="1">
    <source>
        <dbReference type="ARBA" id="ARBA00022801"/>
    </source>
</evidence>
<name>A0ABU1MU84_9CAUL</name>
<dbReference type="CDD" id="cd07515">
    <property type="entry name" value="HAD-like"/>
    <property type="match status" value="1"/>
</dbReference>
<reference evidence="2 3" key="1">
    <citation type="submission" date="2023-07" db="EMBL/GenBank/DDBJ databases">
        <title>Sorghum-associated microbial communities from plants grown in Nebraska, USA.</title>
        <authorList>
            <person name="Schachtman D."/>
        </authorList>
    </citation>
    <scope>NUCLEOTIDE SEQUENCE [LARGE SCALE GENOMIC DNA]</scope>
    <source>
        <strain evidence="2 3">DS2154</strain>
    </source>
</reference>
<gene>
    <name evidence="2" type="ORF">J2800_000478</name>
</gene>